<dbReference type="AlphaFoldDB" id="A0AAD7E0Y5"/>
<evidence type="ECO:0000313" key="2">
    <source>
        <dbReference type="EMBL" id="KAJ7702732.1"/>
    </source>
</evidence>
<comment type="caution">
    <text evidence="2">The sequence shown here is derived from an EMBL/GenBank/DDBJ whole genome shotgun (WGS) entry which is preliminary data.</text>
</comment>
<gene>
    <name evidence="2" type="ORF">B0H17DRAFT_1127674</name>
</gene>
<reference evidence="2" key="1">
    <citation type="submission" date="2023-03" db="EMBL/GenBank/DDBJ databases">
        <title>Massive genome expansion in bonnet fungi (Mycena s.s.) driven by repeated elements and novel gene families across ecological guilds.</title>
        <authorList>
            <consortium name="Lawrence Berkeley National Laboratory"/>
            <person name="Harder C.B."/>
            <person name="Miyauchi S."/>
            <person name="Viragh M."/>
            <person name="Kuo A."/>
            <person name="Thoen E."/>
            <person name="Andreopoulos B."/>
            <person name="Lu D."/>
            <person name="Skrede I."/>
            <person name="Drula E."/>
            <person name="Henrissat B."/>
            <person name="Morin E."/>
            <person name="Kohler A."/>
            <person name="Barry K."/>
            <person name="LaButti K."/>
            <person name="Morin E."/>
            <person name="Salamov A."/>
            <person name="Lipzen A."/>
            <person name="Mereny Z."/>
            <person name="Hegedus B."/>
            <person name="Baldrian P."/>
            <person name="Stursova M."/>
            <person name="Weitz H."/>
            <person name="Taylor A."/>
            <person name="Grigoriev I.V."/>
            <person name="Nagy L.G."/>
            <person name="Martin F."/>
            <person name="Kauserud H."/>
        </authorList>
    </citation>
    <scope>NUCLEOTIDE SEQUENCE</scope>
    <source>
        <strain evidence="2">CBHHK067</strain>
    </source>
</reference>
<dbReference type="EMBL" id="JARKIE010000014">
    <property type="protein sequence ID" value="KAJ7702732.1"/>
    <property type="molecule type" value="Genomic_DNA"/>
</dbReference>
<feature type="transmembrane region" description="Helical" evidence="1">
    <location>
        <begin position="69"/>
        <end position="89"/>
    </location>
</feature>
<keyword evidence="1" id="KW-1133">Transmembrane helix</keyword>
<keyword evidence="1" id="KW-0812">Transmembrane</keyword>
<organism evidence="2 3">
    <name type="scientific">Mycena rosella</name>
    <name type="common">Pink bonnet</name>
    <name type="synonym">Agaricus rosellus</name>
    <dbReference type="NCBI Taxonomy" id="1033263"/>
    <lineage>
        <taxon>Eukaryota</taxon>
        <taxon>Fungi</taxon>
        <taxon>Dikarya</taxon>
        <taxon>Basidiomycota</taxon>
        <taxon>Agaricomycotina</taxon>
        <taxon>Agaricomycetes</taxon>
        <taxon>Agaricomycetidae</taxon>
        <taxon>Agaricales</taxon>
        <taxon>Marasmiineae</taxon>
        <taxon>Mycenaceae</taxon>
        <taxon>Mycena</taxon>
    </lineage>
</organism>
<keyword evidence="3" id="KW-1185">Reference proteome</keyword>
<keyword evidence="1" id="KW-0472">Membrane</keyword>
<evidence type="ECO:0000313" key="3">
    <source>
        <dbReference type="Proteomes" id="UP001221757"/>
    </source>
</evidence>
<protein>
    <submittedName>
        <fullName evidence="2">Uncharacterized protein</fullName>
    </submittedName>
</protein>
<evidence type="ECO:0000256" key="1">
    <source>
        <dbReference type="SAM" id="Phobius"/>
    </source>
</evidence>
<name>A0AAD7E0Y5_MYCRO</name>
<dbReference type="Proteomes" id="UP001221757">
    <property type="component" value="Unassembled WGS sequence"/>
</dbReference>
<proteinExistence type="predicted"/>
<accession>A0AAD7E0Y5</accession>
<sequence length="109" mass="11950">MALKLCAPGSGGKWVAYYASGAAPCTTSGSSEDRKRKAGPSTRMRLMREAEIDASVEAPIAGLSAASRWLFVMLPTGSVTVFVVAQNNYDKFARKGKRKKRKKERFKDF</sequence>